<proteinExistence type="predicted"/>
<accession>A0A3N4HKN2</accession>
<evidence type="ECO:0000256" key="1">
    <source>
        <dbReference type="SAM" id="MobiDB-lite"/>
    </source>
</evidence>
<organism evidence="2 3">
    <name type="scientific">Ascobolus immersus RN42</name>
    <dbReference type="NCBI Taxonomy" id="1160509"/>
    <lineage>
        <taxon>Eukaryota</taxon>
        <taxon>Fungi</taxon>
        <taxon>Dikarya</taxon>
        <taxon>Ascomycota</taxon>
        <taxon>Pezizomycotina</taxon>
        <taxon>Pezizomycetes</taxon>
        <taxon>Pezizales</taxon>
        <taxon>Ascobolaceae</taxon>
        <taxon>Ascobolus</taxon>
    </lineage>
</organism>
<evidence type="ECO:0000313" key="3">
    <source>
        <dbReference type="Proteomes" id="UP000275078"/>
    </source>
</evidence>
<dbReference type="EMBL" id="ML119790">
    <property type="protein sequence ID" value="RPA74412.1"/>
    <property type="molecule type" value="Genomic_DNA"/>
</dbReference>
<feature type="compositionally biased region" description="Acidic residues" evidence="1">
    <location>
        <begin position="126"/>
        <end position="136"/>
    </location>
</feature>
<dbReference type="AlphaFoldDB" id="A0A3N4HKN2"/>
<sequence>MVISSMKKQQVKRQGKLAKLAVLAPMFAPKLKSSILTTRKRPGKGNHQSSGKKQAVAVPDPVQIAKALGFELSSIPRDDSKVVAEGGSKREVTDAEMETVDATAQHSNAEEKLTSTIADDFASFNSEDEEYEETDKEDEKDKDAGSRDTKDVKPEVVDLSQETDGDDDEDYVEPARHPKRQTRLAGKGGRLSYAVPEGARSELEAECDEVLQRGAREVILWDGCKSTVGDWSTFVGVLAEFSDAQARCMELFGPSAVSKILLDVTRVMNRKLYGQEPEGKKRVKVEVIEDAKEKREKKTEVRPVLAILKLLEEMKEVAADWPWRVGW</sequence>
<feature type="region of interest" description="Disordered" evidence="1">
    <location>
        <begin position="75"/>
        <end position="186"/>
    </location>
</feature>
<gene>
    <name evidence="2" type="ORF">BJ508DRAFT_312859</name>
</gene>
<keyword evidence="3" id="KW-1185">Reference proteome</keyword>
<reference evidence="2 3" key="1">
    <citation type="journal article" date="2018" name="Nat. Ecol. Evol.">
        <title>Pezizomycetes genomes reveal the molecular basis of ectomycorrhizal truffle lifestyle.</title>
        <authorList>
            <person name="Murat C."/>
            <person name="Payen T."/>
            <person name="Noel B."/>
            <person name="Kuo A."/>
            <person name="Morin E."/>
            <person name="Chen J."/>
            <person name="Kohler A."/>
            <person name="Krizsan K."/>
            <person name="Balestrini R."/>
            <person name="Da Silva C."/>
            <person name="Montanini B."/>
            <person name="Hainaut M."/>
            <person name="Levati E."/>
            <person name="Barry K.W."/>
            <person name="Belfiori B."/>
            <person name="Cichocki N."/>
            <person name="Clum A."/>
            <person name="Dockter R.B."/>
            <person name="Fauchery L."/>
            <person name="Guy J."/>
            <person name="Iotti M."/>
            <person name="Le Tacon F."/>
            <person name="Lindquist E.A."/>
            <person name="Lipzen A."/>
            <person name="Malagnac F."/>
            <person name="Mello A."/>
            <person name="Molinier V."/>
            <person name="Miyauchi S."/>
            <person name="Poulain J."/>
            <person name="Riccioni C."/>
            <person name="Rubini A."/>
            <person name="Sitrit Y."/>
            <person name="Splivallo R."/>
            <person name="Traeger S."/>
            <person name="Wang M."/>
            <person name="Zifcakova L."/>
            <person name="Wipf D."/>
            <person name="Zambonelli A."/>
            <person name="Paolocci F."/>
            <person name="Nowrousian M."/>
            <person name="Ottonello S."/>
            <person name="Baldrian P."/>
            <person name="Spatafora J.W."/>
            <person name="Henrissat B."/>
            <person name="Nagy L.G."/>
            <person name="Aury J.M."/>
            <person name="Wincker P."/>
            <person name="Grigoriev I.V."/>
            <person name="Bonfante P."/>
            <person name="Martin F.M."/>
        </authorList>
    </citation>
    <scope>NUCLEOTIDE SEQUENCE [LARGE SCALE GENOMIC DNA]</scope>
    <source>
        <strain evidence="2 3">RN42</strain>
    </source>
</reference>
<feature type="compositionally biased region" description="Basic and acidic residues" evidence="1">
    <location>
        <begin position="76"/>
        <end position="93"/>
    </location>
</feature>
<feature type="compositionally biased region" description="Basic and acidic residues" evidence="1">
    <location>
        <begin position="137"/>
        <end position="156"/>
    </location>
</feature>
<name>A0A3N4HKN2_ASCIM</name>
<feature type="compositionally biased region" description="Acidic residues" evidence="1">
    <location>
        <begin position="161"/>
        <end position="172"/>
    </location>
</feature>
<protein>
    <submittedName>
        <fullName evidence="2">Uncharacterized protein</fullName>
    </submittedName>
</protein>
<feature type="non-terminal residue" evidence="2">
    <location>
        <position position="327"/>
    </location>
</feature>
<feature type="region of interest" description="Disordered" evidence="1">
    <location>
        <begin position="33"/>
        <end position="58"/>
    </location>
</feature>
<dbReference type="Proteomes" id="UP000275078">
    <property type="component" value="Unassembled WGS sequence"/>
</dbReference>
<evidence type="ECO:0000313" key="2">
    <source>
        <dbReference type="EMBL" id="RPA74412.1"/>
    </source>
</evidence>